<sequence length="161" mass="17580">MVRAPSGPDPVAPRGAVNEYGCVGMQPKSGGKLRPMANTGDRPIANKYRQGKMTRTLKESHRVLKLPRGWRMGAGDALRSYAERLLLVRRSARGVDCCRPCRRPKPGGPRCLRSPSSARPVSARRKARPSGRCAATACELPIRPVLKHGPRSLTCVRVDGF</sequence>
<dbReference type="HOGENOM" id="CLU_1858834_0_0_1"/>
<evidence type="ECO:0000313" key="2">
    <source>
        <dbReference type="EMBL" id="EES20429.1"/>
    </source>
</evidence>
<protein>
    <submittedName>
        <fullName evidence="2">Uncharacterized protein</fullName>
    </submittedName>
</protein>
<feature type="region of interest" description="Disordered" evidence="1">
    <location>
        <begin position="107"/>
        <end position="128"/>
    </location>
</feature>
<name>C6JSS5_SORBI</name>
<gene>
    <name evidence="2" type="primary">Sb2432s002010</name>
    <name evidence="2" type="ORF">SORBIDRAFT_2432s002010</name>
</gene>
<evidence type="ECO:0000256" key="1">
    <source>
        <dbReference type="SAM" id="MobiDB-lite"/>
    </source>
</evidence>
<accession>C6JSS5</accession>
<dbReference type="AlphaFoldDB" id="C6JSS5"/>
<reference evidence="2" key="1">
    <citation type="journal article" date="2009" name="Nature">
        <title>The Sorghum bicolor genome and the diversification of grasses.</title>
        <authorList>
            <person name="Paterson A.H."/>
            <person name="Bowers J.E."/>
            <person name="Bruggmann R."/>
            <person name="Dubchak I."/>
            <person name="Grimwood J."/>
            <person name="Gundlach H."/>
            <person name="Haberer G."/>
            <person name="Hellsten U."/>
            <person name="Mitros T."/>
            <person name="Poliakov A."/>
            <person name="Schmutz J."/>
            <person name="Spannagl M."/>
            <person name="Tang H."/>
            <person name="Wang X."/>
            <person name="Wicker T."/>
            <person name="Bharti A.K."/>
            <person name="Chapman J."/>
            <person name="Feltus F.A."/>
            <person name="Gowik U."/>
            <person name="Grigoriev I.V."/>
            <person name="Lyons E."/>
            <person name="Maher C.A."/>
            <person name="Martis M."/>
            <person name="Narechania A."/>
            <person name="Otillar R.P."/>
            <person name="Penning B.W."/>
            <person name="Salamov A.A."/>
            <person name="Wang Y."/>
            <person name="Zhang L."/>
            <person name="Carpita N.C."/>
            <person name="Freeling M."/>
            <person name="Gingle A.R."/>
            <person name="Hash C.T."/>
            <person name="Keller B."/>
            <person name="Klein P."/>
            <person name="Kresovich S."/>
            <person name="McCann M.C."/>
            <person name="Ming R."/>
            <person name="Peterson D.G."/>
            <person name="Mehboob-ur-Rahman"/>
            <person name="Ware D."/>
            <person name="Westhoff P."/>
            <person name="Mayer K.F."/>
            <person name="Messing J."/>
            <person name="Rokhsar D.S."/>
        </authorList>
    </citation>
    <scope>NUCLEOTIDE SEQUENCE [LARGE SCALE GENOMIC DNA]</scope>
</reference>
<feature type="compositionally biased region" description="Low complexity" evidence="1">
    <location>
        <begin position="108"/>
        <end position="121"/>
    </location>
</feature>
<proteinExistence type="predicted"/>
<organism evidence="2">
    <name type="scientific">Sorghum bicolor</name>
    <name type="common">Sorghum</name>
    <name type="synonym">Sorghum vulgare</name>
    <dbReference type="NCBI Taxonomy" id="4558"/>
    <lineage>
        <taxon>Eukaryota</taxon>
        <taxon>Viridiplantae</taxon>
        <taxon>Streptophyta</taxon>
        <taxon>Embryophyta</taxon>
        <taxon>Tracheophyta</taxon>
        <taxon>Spermatophyta</taxon>
        <taxon>Magnoliopsida</taxon>
        <taxon>Liliopsida</taxon>
        <taxon>Poales</taxon>
        <taxon>Poaceae</taxon>
        <taxon>PACMAD clade</taxon>
        <taxon>Panicoideae</taxon>
        <taxon>Andropogonodae</taxon>
        <taxon>Andropogoneae</taxon>
        <taxon>Sorghinae</taxon>
        <taxon>Sorghum</taxon>
    </lineage>
</organism>
<dbReference type="EMBL" id="GL005014">
    <property type="protein sequence ID" value="EES20429.1"/>
    <property type="molecule type" value="Genomic_DNA"/>
</dbReference>